<dbReference type="SUPFAM" id="SSF52540">
    <property type="entry name" value="P-loop containing nucleoside triphosphate hydrolases"/>
    <property type="match status" value="1"/>
</dbReference>
<reference evidence="3" key="1">
    <citation type="submission" date="2016-10" db="EMBL/GenBank/DDBJ databases">
        <authorList>
            <person name="Varghese N."/>
            <person name="Submissions S."/>
        </authorList>
    </citation>
    <scope>NUCLEOTIDE SEQUENCE [LARGE SCALE GENOMIC DNA]</scope>
    <source>
        <strain evidence="3">CGMCC 1.10218</strain>
    </source>
</reference>
<sequence>MKRVLIVGSPGAGKSTFAKALAARTGLPLVHLDDLYWDKGWQQVERELWLSRLSDALAGERWILDGNFSGTLLRRAYRADTVIFLRPPRWRCLWRAFWRERLGRSPHGGYPPKWPSRALLLDIWQFSPQAEWQLAQLRTVPGLKVVVLRSDQEIEPWLRSGPLIRDRFNSNLCWKSANIGFHRRDPVFLTLALLGFVFDSP</sequence>
<dbReference type="Gene3D" id="3.40.50.300">
    <property type="entry name" value="P-loop containing nucleotide triphosphate hydrolases"/>
    <property type="match status" value="1"/>
</dbReference>
<dbReference type="AlphaFoldDB" id="A0A1H6YCP1"/>
<organism evidence="2 3">
    <name type="scientific">Deinococcus reticulitermitis</name>
    <dbReference type="NCBI Taxonomy" id="856736"/>
    <lineage>
        <taxon>Bacteria</taxon>
        <taxon>Thermotogati</taxon>
        <taxon>Deinococcota</taxon>
        <taxon>Deinococci</taxon>
        <taxon>Deinococcales</taxon>
        <taxon>Deinococcaceae</taxon>
        <taxon>Deinococcus</taxon>
    </lineage>
</organism>
<dbReference type="Pfam" id="PF00004">
    <property type="entry name" value="AAA"/>
    <property type="match status" value="1"/>
</dbReference>
<name>A0A1H6YCP1_9DEIO</name>
<dbReference type="PANTHER" id="PTHR37816">
    <property type="entry name" value="YALI0E33011P"/>
    <property type="match status" value="1"/>
</dbReference>
<dbReference type="InterPro" id="IPR052922">
    <property type="entry name" value="Cytidylate_Kinase-2"/>
</dbReference>
<dbReference type="GO" id="GO:0005524">
    <property type="term" value="F:ATP binding"/>
    <property type="evidence" value="ECO:0007669"/>
    <property type="project" value="InterPro"/>
</dbReference>
<gene>
    <name evidence="2" type="ORF">SAMN04488058_10744</name>
</gene>
<dbReference type="RefSeq" id="WP_245745366.1">
    <property type="nucleotide sequence ID" value="NZ_FNZA01000007.1"/>
</dbReference>
<evidence type="ECO:0000313" key="2">
    <source>
        <dbReference type="EMBL" id="SEJ38256.1"/>
    </source>
</evidence>
<keyword evidence="3" id="KW-1185">Reference proteome</keyword>
<evidence type="ECO:0000259" key="1">
    <source>
        <dbReference type="Pfam" id="PF00004"/>
    </source>
</evidence>
<dbReference type="EMBL" id="FNZA01000007">
    <property type="protein sequence ID" value="SEJ38256.1"/>
    <property type="molecule type" value="Genomic_DNA"/>
</dbReference>
<accession>A0A1H6YCP1</accession>
<dbReference type="STRING" id="856736.SAMN04488058_10744"/>
<feature type="domain" description="ATPase AAA-type core" evidence="1">
    <location>
        <begin position="4"/>
        <end position="33"/>
    </location>
</feature>
<evidence type="ECO:0000313" key="3">
    <source>
        <dbReference type="Proteomes" id="UP000199223"/>
    </source>
</evidence>
<dbReference type="Proteomes" id="UP000199223">
    <property type="component" value="Unassembled WGS sequence"/>
</dbReference>
<dbReference type="GO" id="GO:0016887">
    <property type="term" value="F:ATP hydrolysis activity"/>
    <property type="evidence" value="ECO:0007669"/>
    <property type="project" value="InterPro"/>
</dbReference>
<protein>
    <recommendedName>
        <fullName evidence="1">ATPase AAA-type core domain-containing protein</fullName>
    </recommendedName>
</protein>
<dbReference type="InterPro" id="IPR027417">
    <property type="entry name" value="P-loop_NTPase"/>
</dbReference>
<proteinExistence type="predicted"/>
<dbReference type="PANTHER" id="PTHR37816:SF1">
    <property type="entry name" value="TOXIN"/>
    <property type="match status" value="1"/>
</dbReference>
<dbReference type="InterPro" id="IPR003959">
    <property type="entry name" value="ATPase_AAA_core"/>
</dbReference>